<dbReference type="HOGENOM" id="CLU_1669549_0_0_1"/>
<proteinExistence type="predicted"/>
<dbReference type="Pfam" id="PF21962">
    <property type="entry name" value="DUF6924"/>
    <property type="match status" value="1"/>
</dbReference>
<gene>
    <name evidence="2" type="ORF">BOTBODRAFT_471102</name>
</gene>
<name>A0A067M5R0_BOTB1</name>
<dbReference type="InParanoid" id="A0A067M5R0"/>
<evidence type="ECO:0000313" key="3">
    <source>
        <dbReference type="Proteomes" id="UP000027195"/>
    </source>
</evidence>
<feature type="domain" description="DUF6924" evidence="1">
    <location>
        <begin position="53"/>
        <end position="156"/>
    </location>
</feature>
<organism evidence="2 3">
    <name type="scientific">Botryobasidium botryosum (strain FD-172 SS1)</name>
    <dbReference type="NCBI Taxonomy" id="930990"/>
    <lineage>
        <taxon>Eukaryota</taxon>
        <taxon>Fungi</taxon>
        <taxon>Dikarya</taxon>
        <taxon>Basidiomycota</taxon>
        <taxon>Agaricomycotina</taxon>
        <taxon>Agaricomycetes</taxon>
        <taxon>Cantharellales</taxon>
        <taxon>Botryobasidiaceae</taxon>
        <taxon>Botryobasidium</taxon>
    </lineage>
</organism>
<dbReference type="EMBL" id="KL198063">
    <property type="protein sequence ID" value="KDQ10864.1"/>
    <property type="molecule type" value="Genomic_DNA"/>
</dbReference>
<dbReference type="AlphaFoldDB" id="A0A067M5R0"/>
<keyword evidence="3" id="KW-1185">Reference proteome</keyword>
<accession>A0A067M5R0</accession>
<reference evidence="3" key="1">
    <citation type="journal article" date="2014" name="Proc. Natl. Acad. Sci. U.S.A.">
        <title>Extensive sampling of basidiomycete genomes demonstrates inadequacy of the white-rot/brown-rot paradigm for wood decay fungi.</title>
        <authorList>
            <person name="Riley R."/>
            <person name="Salamov A.A."/>
            <person name="Brown D.W."/>
            <person name="Nagy L.G."/>
            <person name="Floudas D."/>
            <person name="Held B.W."/>
            <person name="Levasseur A."/>
            <person name="Lombard V."/>
            <person name="Morin E."/>
            <person name="Otillar R."/>
            <person name="Lindquist E.A."/>
            <person name="Sun H."/>
            <person name="LaButti K.M."/>
            <person name="Schmutz J."/>
            <person name="Jabbour D."/>
            <person name="Luo H."/>
            <person name="Baker S.E."/>
            <person name="Pisabarro A.G."/>
            <person name="Walton J.D."/>
            <person name="Blanchette R.A."/>
            <person name="Henrissat B."/>
            <person name="Martin F."/>
            <person name="Cullen D."/>
            <person name="Hibbett D.S."/>
            <person name="Grigoriev I.V."/>
        </authorList>
    </citation>
    <scope>NUCLEOTIDE SEQUENCE [LARGE SCALE GENOMIC DNA]</scope>
    <source>
        <strain evidence="3">FD-172 SS1</strain>
    </source>
</reference>
<dbReference type="InterPro" id="IPR053832">
    <property type="entry name" value="DUF6924"/>
</dbReference>
<dbReference type="Proteomes" id="UP000027195">
    <property type="component" value="Unassembled WGS sequence"/>
</dbReference>
<protein>
    <recommendedName>
        <fullName evidence="1">DUF6924 domain-containing protein</fullName>
    </recommendedName>
</protein>
<evidence type="ECO:0000259" key="1">
    <source>
        <dbReference type="Pfam" id="PF21962"/>
    </source>
</evidence>
<evidence type="ECO:0000313" key="2">
    <source>
        <dbReference type="EMBL" id="KDQ10864.1"/>
    </source>
</evidence>
<sequence>MIVSTHFYIPIDGVADEVKLDLLARLNAPNEQYNMARPAIIFGPSYDASHQGADRHVPNHAELTLEFVTAKELERALERGDTGVLFIWAEESVLEASDPTARVISVDKADEPGDPPVVEELRAAIPAIAGVANGIDSGNISFGELQDMAGEDGVFRW</sequence>
<dbReference type="OrthoDB" id="10319093at2759"/>